<name>A0ABN0B0R2_9ACTN</name>
<comment type="similarity">
    <text evidence="11">Belongs to the tetrahydrofolate dehydrogenase/cyclohydrolase family.</text>
</comment>
<comment type="function">
    <text evidence="11">Catalyzes the oxidation of 5,10-methylenetetrahydrofolate to 5,10-methenyltetrahydrofolate and then the hydrolysis of 5,10-methenyltetrahydrofolate to 10-formyltetrahydrofolate.</text>
</comment>
<organism evidence="14 15">
    <name type="scientific">Fannyhessea vaginae PB189-T1-4</name>
    <dbReference type="NCBI Taxonomy" id="866774"/>
    <lineage>
        <taxon>Bacteria</taxon>
        <taxon>Bacillati</taxon>
        <taxon>Actinomycetota</taxon>
        <taxon>Coriobacteriia</taxon>
        <taxon>Coriobacteriales</taxon>
        <taxon>Atopobiaceae</taxon>
        <taxon>Fannyhessea</taxon>
    </lineage>
</organism>
<evidence type="ECO:0000259" key="13">
    <source>
        <dbReference type="Pfam" id="PF02882"/>
    </source>
</evidence>
<reference evidence="14 15" key="1">
    <citation type="submission" date="2010-08" db="EMBL/GenBank/DDBJ databases">
        <authorList>
            <person name="Durkin A.S."/>
            <person name="Madupu R."/>
            <person name="Torralba M."/>
            <person name="Gillis M."/>
            <person name="Methe B."/>
            <person name="Sutton G."/>
            <person name="Nelson K.E."/>
        </authorList>
    </citation>
    <scope>NUCLEOTIDE SEQUENCE [LARGE SCALE GENOMIC DNA]</scope>
    <source>
        <strain evidence="14 15">PB189-T1-4</strain>
    </source>
</reference>
<keyword evidence="5 11" id="KW-0378">Hydrolase</keyword>
<evidence type="ECO:0000256" key="5">
    <source>
        <dbReference type="ARBA" id="ARBA00022801"/>
    </source>
</evidence>
<feature type="binding site" evidence="11">
    <location>
        <begin position="163"/>
        <end position="165"/>
    </location>
    <ligand>
        <name>NADP(+)</name>
        <dbReference type="ChEBI" id="CHEBI:58349"/>
    </ligand>
</feature>
<evidence type="ECO:0000313" key="14">
    <source>
        <dbReference type="EMBL" id="EFL44344.1"/>
    </source>
</evidence>
<evidence type="ECO:0000256" key="1">
    <source>
        <dbReference type="ARBA" id="ARBA00004777"/>
    </source>
</evidence>
<dbReference type="InterPro" id="IPR020631">
    <property type="entry name" value="THF_DH/CycHdrlase_NAD-bd_dom"/>
</dbReference>
<keyword evidence="6 11" id="KW-0521">NADP</keyword>
<evidence type="ECO:0000256" key="10">
    <source>
        <dbReference type="ARBA" id="ARBA00023268"/>
    </source>
</evidence>
<keyword evidence="7 11" id="KW-0560">Oxidoreductase</keyword>
<dbReference type="HAMAP" id="MF_01576">
    <property type="entry name" value="THF_DHG_CYH"/>
    <property type="match status" value="1"/>
</dbReference>
<evidence type="ECO:0000256" key="9">
    <source>
        <dbReference type="ARBA" id="ARBA00023167"/>
    </source>
</evidence>
<keyword evidence="4 11" id="KW-0658">Purine biosynthesis</keyword>
<dbReference type="PANTHER" id="PTHR48099:SF5">
    <property type="entry name" value="C-1-TETRAHYDROFOLATE SYNTHASE, CYTOPLASMIC"/>
    <property type="match status" value="1"/>
</dbReference>
<dbReference type="Pfam" id="PF00763">
    <property type="entry name" value="THF_DHG_CYH"/>
    <property type="match status" value="1"/>
</dbReference>
<comment type="pathway">
    <text evidence="1 11">One-carbon metabolism; tetrahydrofolate interconversion.</text>
</comment>
<gene>
    <name evidence="11 14" type="primary">folD</name>
    <name evidence="14" type="ORF">HMPREF9248_0939</name>
</gene>
<dbReference type="PANTHER" id="PTHR48099">
    <property type="entry name" value="C-1-TETRAHYDROFOLATE SYNTHASE, CYTOPLASMIC-RELATED"/>
    <property type="match status" value="1"/>
</dbReference>
<dbReference type="InterPro" id="IPR020630">
    <property type="entry name" value="THF_DH/CycHdrlase_cat_dom"/>
</dbReference>
<dbReference type="EC" id="1.5.1.5" evidence="11"/>
<evidence type="ECO:0000256" key="8">
    <source>
        <dbReference type="ARBA" id="ARBA00023102"/>
    </source>
</evidence>
<evidence type="ECO:0000256" key="11">
    <source>
        <dbReference type="HAMAP-Rule" id="MF_01576"/>
    </source>
</evidence>
<feature type="domain" description="Tetrahydrofolate dehydrogenase/cyclohydrolase NAD(P)-binding" evidence="13">
    <location>
        <begin position="137"/>
        <end position="280"/>
    </location>
</feature>
<comment type="caution">
    <text evidence="11">Lacks conserved residue(s) required for the propagation of feature annotation.</text>
</comment>
<comment type="catalytic activity">
    <reaction evidence="11">
        <text>(6R)-5,10-methenyltetrahydrofolate + H2O = (6R)-10-formyltetrahydrofolate + H(+)</text>
        <dbReference type="Rhea" id="RHEA:23700"/>
        <dbReference type="ChEBI" id="CHEBI:15377"/>
        <dbReference type="ChEBI" id="CHEBI:15378"/>
        <dbReference type="ChEBI" id="CHEBI:57455"/>
        <dbReference type="ChEBI" id="CHEBI:195366"/>
        <dbReference type="EC" id="3.5.4.9"/>
    </reaction>
</comment>
<evidence type="ECO:0000256" key="3">
    <source>
        <dbReference type="ARBA" id="ARBA00022605"/>
    </source>
</evidence>
<dbReference type="SUPFAM" id="SSF53223">
    <property type="entry name" value="Aminoacid dehydrogenase-like, N-terminal domain"/>
    <property type="match status" value="1"/>
</dbReference>
<dbReference type="Proteomes" id="UP000004431">
    <property type="component" value="Unassembled WGS sequence"/>
</dbReference>
<feature type="domain" description="Tetrahydrofolate dehydrogenase/cyclohydrolase catalytic" evidence="12">
    <location>
        <begin position="23"/>
        <end position="117"/>
    </location>
</feature>
<dbReference type="RefSeq" id="WP_006304056.1">
    <property type="nucleotide sequence ID" value="NZ_AEDQ01000017.1"/>
</dbReference>
<dbReference type="EMBL" id="AEDQ01000017">
    <property type="protein sequence ID" value="EFL44344.1"/>
    <property type="molecule type" value="Genomic_DNA"/>
</dbReference>
<evidence type="ECO:0000259" key="12">
    <source>
        <dbReference type="Pfam" id="PF00763"/>
    </source>
</evidence>
<dbReference type="InterPro" id="IPR046346">
    <property type="entry name" value="Aminoacid_DH-like_N_sf"/>
</dbReference>
<accession>A0ABN0B0R2</accession>
<dbReference type="PRINTS" id="PR00085">
    <property type="entry name" value="THFDHDRGNASE"/>
</dbReference>
<protein>
    <recommendedName>
        <fullName evidence="11">Bifunctional protein FolD</fullName>
    </recommendedName>
    <domain>
        <recommendedName>
            <fullName evidence="11">Methylenetetrahydrofolate dehydrogenase</fullName>
            <ecNumber evidence="11">1.5.1.5</ecNumber>
        </recommendedName>
    </domain>
    <domain>
        <recommendedName>
            <fullName evidence="11">Methenyltetrahydrofolate cyclohydrolase</fullName>
            <ecNumber evidence="11">3.5.4.9</ecNumber>
        </recommendedName>
    </domain>
</protein>
<keyword evidence="10 11" id="KW-0511">Multifunctional enzyme</keyword>
<evidence type="ECO:0000256" key="2">
    <source>
        <dbReference type="ARBA" id="ARBA00022563"/>
    </source>
</evidence>
<keyword evidence="9 11" id="KW-0486">Methionine biosynthesis</keyword>
<evidence type="ECO:0000256" key="7">
    <source>
        <dbReference type="ARBA" id="ARBA00023002"/>
    </source>
</evidence>
<evidence type="ECO:0000313" key="15">
    <source>
        <dbReference type="Proteomes" id="UP000004431"/>
    </source>
</evidence>
<sequence>MAQLLLGAPAARALDDITAVSARALSVAPTLACIRVGDNPSALSYECALYKRADTCDCSVRSFVFEESDATTSSLIDTIKTINADPTIHACLLFRPLPCGIDERAVCETLDSSKDVDGITALSLSGVFTGEAIGFAPCTAEAVVHMLEHYEVPLEGAHVCVVGRSLVIGRPVSMLLQHKNATVTMCHSKTSKLAQLTRSADIIVAAVGRAGFIGANMVSPNQTIIDVGINWDERAQKIVGDVNFAEVEPIVRAISPVPRGVGSLTTSMLMHHVVLAAKRSCAQ</sequence>
<dbReference type="InterPro" id="IPR000672">
    <property type="entry name" value="THF_DH/CycHdrlase"/>
</dbReference>
<dbReference type="InterPro" id="IPR036291">
    <property type="entry name" value="NAD(P)-bd_dom_sf"/>
</dbReference>
<dbReference type="Pfam" id="PF02882">
    <property type="entry name" value="THF_DHG_CYH_C"/>
    <property type="match status" value="1"/>
</dbReference>
<keyword evidence="3 11" id="KW-0028">Amino-acid biosynthesis</keyword>
<evidence type="ECO:0000256" key="6">
    <source>
        <dbReference type="ARBA" id="ARBA00022857"/>
    </source>
</evidence>
<dbReference type="SUPFAM" id="SSF51735">
    <property type="entry name" value="NAD(P)-binding Rossmann-fold domains"/>
    <property type="match status" value="1"/>
</dbReference>
<dbReference type="Gene3D" id="3.40.50.720">
    <property type="entry name" value="NAD(P)-binding Rossmann-like Domain"/>
    <property type="match status" value="1"/>
</dbReference>
<keyword evidence="2 11" id="KW-0554">One-carbon metabolism</keyword>
<comment type="subunit">
    <text evidence="11">Homodimer.</text>
</comment>
<keyword evidence="8 11" id="KW-0368">Histidine biosynthesis</keyword>
<dbReference type="EC" id="3.5.4.9" evidence="11"/>
<dbReference type="Gene3D" id="3.40.50.10860">
    <property type="entry name" value="Leucine Dehydrogenase, chain A, domain 1"/>
    <property type="match status" value="1"/>
</dbReference>
<evidence type="ECO:0000256" key="4">
    <source>
        <dbReference type="ARBA" id="ARBA00022755"/>
    </source>
</evidence>
<keyword evidence="15" id="KW-1185">Reference proteome</keyword>
<feature type="binding site" evidence="11">
    <location>
        <position position="229"/>
    </location>
    <ligand>
        <name>NADP(+)</name>
        <dbReference type="ChEBI" id="CHEBI:58349"/>
    </ligand>
</feature>
<proteinExistence type="inferred from homology"/>
<dbReference type="CDD" id="cd01080">
    <property type="entry name" value="NAD_bind_m-THF_DH_Cyclohyd"/>
    <property type="match status" value="1"/>
</dbReference>
<comment type="catalytic activity">
    <reaction evidence="11">
        <text>(6R)-5,10-methylene-5,6,7,8-tetrahydrofolate + NADP(+) = (6R)-5,10-methenyltetrahydrofolate + NADPH</text>
        <dbReference type="Rhea" id="RHEA:22812"/>
        <dbReference type="ChEBI" id="CHEBI:15636"/>
        <dbReference type="ChEBI" id="CHEBI:57455"/>
        <dbReference type="ChEBI" id="CHEBI:57783"/>
        <dbReference type="ChEBI" id="CHEBI:58349"/>
        <dbReference type="EC" id="1.5.1.5"/>
    </reaction>
</comment>
<comment type="caution">
    <text evidence="14">The sequence shown here is derived from an EMBL/GenBank/DDBJ whole genome shotgun (WGS) entry which is preliminary data.</text>
</comment>